<evidence type="ECO:0000313" key="2">
    <source>
        <dbReference type="Proteomes" id="UP000198767"/>
    </source>
</evidence>
<accession>A0A1G5RIV1</accession>
<keyword evidence="2" id="KW-1185">Reference proteome</keyword>
<dbReference type="AlphaFoldDB" id="A0A1G5RIV1"/>
<gene>
    <name evidence="1" type="ORF">SAMN04488118_1217</name>
</gene>
<dbReference type="STRING" id="1156985.SAMN04488118_1217"/>
<keyword evidence="1" id="KW-0969">Cilium</keyword>
<reference evidence="1 2" key="1">
    <citation type="submission" date="2016-10" db="EMBL/GenBank/DDBJ databases">
        <authorList>
            <person name="de Groot N.N."/>
        </authorList>
    </citation>
    <scope>NUCLEOTIDE SEQUENCE [LARGE SCALE GENOMIC DNA]</scope>
    <source>
        <strain evidence="1 2">U95</strain>
    </source>
</reference>
<proteinExistence type="predicted"/>
<dbReference type="EMBL" id="FMWG01000021">
    <property type="protein sequence ID" value="SCZ74003.1"/>
    <property type="molecule type" value="Genomic_DNA"/>
</dbReference>
<dbReference type="Proteomes" id="UP000198767">
    <property type="component" value="Unassembled WGS sequence"/>
</dbReference>
<sequence>MGKKTKKTSANRARSGALFALAALLVGSAVVRIGLEAGPAIAREVAGMQKPAMADDMHKDAMQKSDMPSSAELQTMLMAFKEREARLVEREAEIQDRMKALEIADQAIDQKLAALEDAEAKLKATVAMADGATEADVDRLTTVYEQMKPKDAAALFEEMDATFAAGFLARMRPDAAAGIMAGLSPEAAYTISVVFAGRNGAVPKE</sequence>
<evidence type="ECO:0000313" key="1">
    <source>
        <dbReference type="EMBL" id="SCZ74003.1"/>
    </source>
</evidence>
<dbReference type="SUPFAM" id="SSF158791">
    <property type="entry name" value="MgtE N-terminal domain-like"/>
    <property type="match status" value="1"/>
</dbReference>
<dbReference type="RefSeq" id="WP_090221257.1">
    <property type="nucleotide sequence ID" value="NZ_CANLDO010000040.1"/>
</dbReference>
<dbReference type="OrthoDB" id="9791432at2"/>
<keyword evidence="1" id="KW-0282">Flagellum</keyword>
<keyword evidence="1" id="KW-0966">Cell projection</keyword>
<organism evidence="1 2">
    <name type="scientific">Epibacterium ulvae</name>
    <dbReference type="NCBI Taxonomy" id="1156985"/>
    <lineage>
        <taxon>Bacteria</taxon>
        <taxon>Pseudomonadati</taxon>
        <taxon>Pseudomonadota</taxon>
        <taxon>Alphaproteobacteria</taxon>
        <taxon>Rhodobacterales</taxon>
        <taxon>Roseobacteraceae</taxon>
        <taxon>Epibacterium</taxon>
    </lineage>
</organism>
<protein>
    <submittedName>
        <fullName evidence="1">Flagellar motility protein MotE, a chaperone for MotC folding</fullName>
    </submittedName>
</protein>
<name>A0A1G5RIV1_9RHOB</name>